<accession>A0A6A1WDJ1</accession>
<evidence type="ECO:0000313" key="2">
    <source>
        <dbReference type="Proteomes" id="UP000516437"/>
    </source>
</evidence>
<dbReference type="OrthoDB" id="1531130at2759"/>
<protein>
    <submittedName>
        <fullName evidence="1">Uncharacterized protein</fullName>
    </submittedName>
</protein>
<keyword evidence="2" id="KW-1185">Reference proteome</keyword>
<evidence type="ECO:0000313" key="1">
    <source>
        <dbReference type="EMBL" id="KAB1223324.1"/>
    </source>
</evidence>
<comment type="caution">
    <text evidence="1">The sequence shown here is derived from an EMBL/GenBank/DDBJ whole genome shotgun (WGS) entry which is preliminary data.</text>
</comment>
<dbReference type="Proteomes" id="UP000516437">
    <property type="component" value="Chromosome 2"/>
</dbReference>
<name>A0A6A1WDJ1_9ROSI</name>
<organism evidence="1 2">
    <name type="scientific">Morella rubra</name>
    <name type="common">Chinese bayberry</name>
    <dbReference type="NCBI Taxonomy" id="262757"/>
    <lineage>
        <taxon>Eukaryota</taxon>
        <taxon>Viridiplantae</taxon>
        <taxon>Streptophyta</taxon>
        <taxon>Embryophyta</taxon>
        <taxon>Tracheophyta</taxon>
        <taxon>Spermatophyta</taxon>
        <taxon>Magnoliopsida</taxon>
        <taxon>eudicotyledons</taxon>
        <taxon>Gunneridae</taxon>
        <taxon>Pentapetalae</taxon>
        <taxon>rosids</taxon>
        <taxon>fabids</taxon>
        <taxon>Fagales</taxon>
        <taxon>Myricaceae</taxon>
        <taxon>Morella</taxon>
    </lineage>
</organism>
<dbReference type="AlphaFoldDB" id="A0A6A1WDJ1"/>
<dbReference type="EMBL" id="RXIC02000020">
    <property type="protein sequence ID" value="KAB1223324.1"/>
    <property type="molecule type" value="Genomic_DNA"/>
</dbReference>
<gene>
    <name evidence="1" type="ORF">CJ030_MR2G008600</name>
</gene>
<reference evidence="1 2" key="1">
    <citation type="journal article" date="2019" name="Plant Biotechnol. J.">
        <title>The red bayberry genome and genetic basis of sex determination.</title>
        <authorList>
            <person name="Jia H.M."/>
            <person name="Jia H.J."/>
            <person name="Cai Q.L."/>
            <person name="Wang Y."/>
            <person name="Zhao H.B."/>
            <person name="Yang W.F."/>
            <person name="Wang G.Y."/>
            <person name="Li Y.H."/>
            <person name="Zhan D.L."/>
            <person name="Shen Y.T."/>
            <person name="Niu Q.F."/>
            <person name="Chang L."/>
            <person name="Qiu J."/>
            <person name="Zhao L."/>
            <person name="Xie H.B."/>
            <person name="Fu W.Y."/>
            <person name="Jin J."/>
            <person name="Li X.W."/>
            <person name="Jiao Y."/>
            <person name="Zhou C.C."/>
            <person name="Tu T."/>
            <person name="Chai C.Y."/>
            <person name="Gao J.L."/>
            <person name="Fan L.J."/>
            <person name="van de Weg E."/>
            <person name="Wang J.Y."/>
            <person name="Gao Z.S."/>
        </authorList>
    </citation>
    <scope>NUCLEOTIDE SEQUENCE [LARGE SCALE GENOMIC DNA]</scope>
    <source>
        <tissue evidence="1">Leaves</tissue>
    </source>
</reference>
<proteinExistence type="predicted"/>
<sequence length="181" mass="20205">MFKRHCLSSTSFARALHKRILRSGGLHDARGVAGPTARLSSKADQSLWSRLIGAFPVVEMENKPSMEDIFRTLIGRDVVVVGPFLKQKFILPFWHILHLIFAYNIESRKHTIECPIARGELILYVARGGGSNNHKGPAPGEPQLEEQPPRHNAGERLAWADAFMTDLKVKVDAAILPTHQL</sequence>